<evidence type="ECO:0000313" key="3">
    <source>
        <dbReference type="Proteomes" id="UP000183760"/>
    </source>
</evidence>
<reference evidence="2 3" key="1">
    <citation type="submission" date="2016-10" db="EMBL/GenBank/DDBJ databases">
        <authorList>
            <person name="Varghese N."/>
            <person name="Submissions S."/>
        </authorList>
    </citation>
    <scope>NUCLEOTIDE SEQUENCE [LARGE SCALE GENOMIC DNA]</scope>
    <source>
        <strain evidence="2 3">DSM 16525</strain>
    </source>
</reference>
<keyword evidence="3" id="KW-1185">Reference proteome</keyword>
<proteinExistence type="predicted"/>
<dbReference type="OrthoDB" id="9816502at2"/>
<dbReference type="AlphaFoldDB" id="A0A511T2W5"/>
<gene>
    <name evidence="1" type="ORF">MFU01_35270</name>
    <name evidence="2" type="ORF">SAMN05443572_10681</name>
</gene>
<dbReference type="EMBL" id="FOIB01000006">
    <property type="protein sequence ID" value="SEU19987.1"/>
    <property type="molecule type" value="Genomic_DNA"/>
</dbReference>
<organism evidence="1 4">
    <name type="scientific">Myxococcus fulvus</name>
    <dbReference type="NCBI Taxonomy" id="33"/>
    <lineage>
        <taxon>Bacteria</taxon>
        <taxon>Pseudomonadati</taxon>
        <taxon>Myxococcota</taxon>
        <taxon>Myxococcia</taxon>
        <taxon>Myxococcales</taxon>
        <taxon>Cystobacterineae</taxon>
        <taxon>Myxococcaceae</taxon>
        <taxon>Myxococcus</taxon>
    </lineage>
</organism>
<dbReference type="Proteomes" id="UP000183760">
    <property type="component" value="Unassembled WGS sequence"/>
</dbReference>
<protein>
    <submittedName>
        <fullName evidence="1">Uncharacterized protein</fullName>
    </submittedName>
</protein>
<dbReference type="RefSeq" id="WP_074955877.1">
    <property type="nucleotide sequence ID" value="NZ_BJXR01000028.1"/>
</dbReference>
<name>A0A511T2W5_MYXFU</name>
<accession>A0A511T2W5</accession>
<dbReference type="EMBL" id="BJXR01000028">
    <property type="protein sequence ID" value="GEN08490.1"/>
    <property type="molecule type" value="Genomic_DNA"/>
</dbReference>
<comment type="caution">
    <text evidence="1">The sequence shown here is derived from an EMBL/GenBank/DDBJ whole genome shotgun (WGS) entry which is preliminary data.</text>
</comment>
<dbReference type="Proteomes" id="UP000321514">
    <property type="component" value="Unassembled WGS sequence"/>
</dbReference>
<dbReference type="STRING" id="1334629.MFUL124B02_30905"/>
<evidence type="ECO:0000313" key="1">
    <source>
        <dbReference type="EMBL" id="GEN08490.1"/>
    </source>
</evidence>
<reference evidence="1 4" key="2">
    <citation type="submission" date="2019-07" db="EMBL/GenBank/DDBJ databases">
        <title>Whole genome shotgun sequence of Myxococcus fulvus NBRC 100333.</title>
        <authorList>
            <person name="Hosoyama A."/>
            <person name="Uohara A."/>
            <person name="Ohji S."/>
            <person name="Ichikawa N."/>
        </authorList>
    </citation>
    <scope>NUCLEOTIDE SEQUENCE [LARGE SCALE GENOMIC DNA]</scope>
    <source>
        <strain evidence="1 4">NBRC 100333</strain>
    </source>
</reference>
<evidence type="ECO:0000313" key="4">
    <source>
        <dbReference type="Proteomes" id="UP000321514"/>
    </source>
</evidence>
<sequence length="860" mass="93383">MSDELRFHGWQRSGVYDLVTGGLEEGRLKAALPVTLQDREDASDSVTRDIPFLIIGPRDVLALQAGAITGMMPPPGTVAAEATRYAHVELSDVDLPWRYTPQVVDPAVAGGRKLRPWLVLVVGTPETLILAPRNLVTLTSTVTTAHDLNHSARWAHVQEDGHKPVARLLSPWVLQPETAYVAAVVPAFKADGTSAWTPGATVTLPCFHTWRFKTGEAGDFRTLASKLKPGEASPELGRAPLTYNRVSPSEELSVRGALAPIGGTDAPLSQAVIDDVAALTAPLTDPRGRPLVSLPSYGAPWVADPSTTTWGADANGDPRHRGTGGLGLWAGIRLQEQLMDAATQQAGALGIAAQRIRNLTLGLGASRSLWKRRLPTDPMQRLWLYGPSLRRMVTGQGSVLGQVAGGDRPLPPRLFSSAARRVLRRGPARTDLAQPEAALPSRVLPFANTCALPPVRGPEGLPHSDRVSKMLNTDNLDERLREGLERGALPREAWVRRIKEAIARSSYGSQLEAVLVVVESSRNYSRTLLLALLDAVDRKDDREVKRLREEFLRTEIGDGGDLLDLGKDLVTEAPERPCRPVDLDRLEEVLTAAIDPTVPEPLVVRRVLDGITGLSEPKLAPVEVCLGLDMPVWRFLRDHAPDWLLPGVGSLKEDDVVAVQSNPAFVDAFLLGLNAQILSELRWRNIPIAAGCTPLRMFWGQVDSATDSRKPDIVGVANWPAASSLGSDAHQPPPPVGTDLVVVFRSDLFRRYPRTLVYVTQAALVNGEPDWHAEPDLASGRLLPTFQGSIGEDITFFRFDLDPQAARKWWVVLEEPPSGYTFRNDVGLGGAQDGADFADHTFNDPLRVLIRGEALIPGGA</sequence>
<evidence type="ECO:0000313" key="2">
    <source>
        <dbReference type="EMBL" id="SEU19987.1"/>
    </source>
</evidence>